<dbReference type="AlphaFoldDB" id="A0A918TGB3"/>
<dbReference type="InterPro" id="IPR005532">
    <property type="entry name" value="SUMF_dom"/>
</dbReference>
<organism evidence="3 4">
    <name type="scientific">Neogemmobacter tilapiae</name>
    <dbReference type="NCBI Taxonomy" id="875041"/>
    <lineage>
        <taxon>Bacteria</taxon>
        <taxon>Pseudomonadati</taxon>
        <taxon>Pseudomonadota</taxon>
        <taxon>Alphaproteobacteria</taxon>
        <taxon>Rhodobacterales</taxon>
        <taxon>Paracoccaceae</taxon>
        <taxon>Neogemmobacter</taxon>
    </lineage>
</organism>
<dbReference type="Proteomes" id="UP000638981">
    <property type="component" value="Unassembled WGS sequence"/>
</dbReference>
<dbReference type="Pfam" id="PF03781">
    <property type="entry name" value="FGE-sulfatase"/>
    <property type="match status" value="1"/>
</dbReference>
<accession>A0A918TGB3</accession>
<feature type="signal peptide" evidence="1">
    <location>
        <begin position="1"/>
        <end position="22"/>
    </location>
</feature>
<dbReference type="SUPFAM" id="SSF56436">
    <property type="entry name" value="C-type lectin-like"/>
    <property type="match status" value="1"/>
</dbReference>
<gene>
    <name evidence="3" type="ORF">GCM10007315_05070</name>
</gene>
<proteinExistence type="predicted"/>
<comment type="caution">
    <text evidence="3">The sequence shown here is derived from an EMBL/GenBank/DDBJ whole genome shotgun (WGS) entry which is preliminary data.</text>
</comment>
<dbReference type="EMBL" id="BMYJ01000001">
    <property type="protein sequence ID" value="GHC46372.1"/>
    <property type="molecule type" value="Genomic_DNA"/>
</dbReference>
<dbReference type="InterPro" id="IPR051043">
    <property type="entry name" value="Sulfatase_Mod_Factor_Kinase"/>
</dbReference>
<evidence type="ECO:0000256" key="1">
    <source>
        <dbReference type="SAM" id="SignalP"/>
    </source>
</evidence>
<reference evidence="3" key="2">
    <citation type="submission" date="2020-09" db="EMBL/GenBank/DDBJ databases">
        <authorList>
            <person name="Sun Q."/>
            <person name="Kim S."/>
        </authorList>
    </citation>
    <scope>NUCLEOTIDE SEQUENCE</scope>
    <source>
        <strain evidence="3">KCTC 23310</strain>
    </source>
</reference>
<evidence type="ECO:0000259" key="2">
    <source>
        <dbReference type="Pfam" id="PF03781"/>
    </source>
</evidence>
<dbReference type="PANTHER" id="PTHR23150">
    <property type="entry name" value="SULFATASE MODIFYING FACTOR 1, 2"/>
    <property type="match status" value="1"/>
</dbReference>
<dbReference type="GO" id="GO:0120147">
    <property type="term" value="F:formylglycine-generating oxidase activity"/>
    <property type="evidence" value="ECO:0007669"/>
    <property type="project" value="TreeGrafter"/>
</dbReference>
<dbReference type="RefSeq" id="WP_189410011.1">
    <property type="nucleotide sequence ID" value="NZ_BMYJ01000001.1"/>
</dbReference>
<reference evidence="3" key="1">
    <citation type="journal article" date="2014" name="Int. J. Syst. Evol. Microbiol.">
        <title>Complete genome sequence of Corynebacterium casei LMG S-19264T (=DSM 44701T), isolated from a smear-ripened cheese.</title>
        <authorList>
            <consortium name="US DOE Joint Genome Institute (JGI-PGF)"/>
            <person name="Walter F."/>
            <person name="Albersmeier A."/>
            <person name="Kalinowski J."/>
            <person name="Ruckert C."/>
        </authorList>
    </citation>
    <scope>NUCLEOTIDE SEQUENCE</scope>
    <source>
        <strain evidence="3">KCTC 23310</strain>
    </source>
</reference>
<keyword evidence="4" id="KW-1185">Reference proteome</keyword>
<evidence type="ECO:0000313" key="4">
    <source>
        <dbReference type="Proteomes" id="UP000638981"/>
    </source>
</evidence>
<protein>
    <submittedName>
        <fullName evidence="3">Protein 3-oxoalanine-generating enzyme family protein</fullName>
    </submittedName>
</protein>
<feature type="chain" id="PRO_5037668096" evidence="1">
    <location>
        <begin position="23"/>
        <end position="313"/>
    </location>
</feature>
<feature type="domain" description="Sulfatase-modifying factor enzyme-like" evidence="2">
    <location>
        <begin position="34"/>
        <end position="306"/>
    </location>
</feature>
<dbReference type="PANTHER" id="PTHR23150:SF19">
    <property type="entry name" value="FORMYLGLYCINE-GENERATING ENZYME"/>
    <property type="match status" value="1"/>
</dbReference>
<evidence type="ECO:0000313" key="3">
    <source>
        <dbReference type="EMBL" id="GHC46372.1"/>
    </source>
</evidence>
<dbReference type="InterPro" id="IPR042095">
    <property type="entry name" value="SUMF_sf"/>
</dbReference>
<name>A0A918TGB3_9RHOB</name>
<keyword evidence="1" id="KW-0732">Signal</keyword>
<dbReference type="InterPro" id="IPR016187">
    <property type="entry name" value="CTDL_fold"/>
</dbReference>
<sequence>MSKTKVAILGSIFLFCAPQSFAEPLDVFRDCDVCPEMVELPLGEFMMGAPDGEFRRRLAGDGTYYSGNPENPYKKEDEGPQHKVIIDIPIAMGRNEVTYDEWMVCVADGGCNGYAPSKIMLQSGPNPIEVELGGSFPVIRVSYDDALTYVEWLNKKTGSNGYRLPTEAEWEYAARARTTTPFAQGETVTPQQANFSKQLTQVVMLEDRPDLLERGMPVPVGELDAANNWGLRHMSGNVMEVTMSCYTERLLNLKLSSEWLTTIEKSCRRTLRGGDFASPVDILRVAWRAPTDADSRVKYVGFRVIKELNAGGY</sequence>
<dbReference type="Gene3D" id="3.90.1580.10">
    <property type="entry name" value="paralog of FGE (formylglycine-generating enzyme)"/>
    <property type="match status" value="1"/>
</dbReference>